<sequence length="1746" mass="193564">MEQRDSKVTERYAIDGDDAEKAQNCDTSLKTSKISPGPDTGSPTSAVKDEAQGDGGGGSGEQTAKEDLKFRADARIWYLYLEDAERVAKEKAEFWKTGLDSLLTFAGLFAGIVSSFLIDARPDLNEGSEQILLGNILNTLRGMSIIDIVHIPVSQKWITGLWLISLYITLFSAIMAVLAKAWLAKFIPFTTGREAKDASVRYKLDKEADTWYLERVITLVPFLVQVAAFLFLGGLIVQNIADDQTLGHVLLVFCAFGCVIYIIMTFLPLLCPSSPFNTPPTEFLLRPYKWLKSMFTGTPPSNSDSAARLNGRLVEILHKLIQSSDPTHIDEAASEIAHPSFDREWIHYLSQTDSPSHFLERFKICASTRTSDGARRDEILCNYLLAFLRFVGALQEKLVAIQEGSTVEGVVGDYQDLLGALQTSLKFGYPLHRWNSLPKFPRQLSFSLRTQIMCLLGALPANYWTGRVSVLPELEFQPNEMLDRLWELALRNIESSHRLHFMLAACRGLLQGKTSVKTTSLYTLSLCLAKAGCIASEAGRTTEWAGNIPKTERDSVEALALKLLPQIYTATTTELQNMATEALDTLSLPPGPENGAAHPSPSQGILETLVSAALDRAKLPIDPLKMLSQVPDLKPDLFDRSSIEKISDMTVFKADKTKEDGLQVLTNLAASSQERLGTVTDALCASVESGFKSHETQERLRTIAFVRTIQNNPDSSFYHVICKVIPALVEVALNADSTDIRRPALRLAKDLWEKESESLAPLIKGAVPTTLENGLKKPESKKRHRVLTDLLEHLKDDESKVPSKKPRYAFVWEDNVDKLAQDIFPVLFERIVTVAIHDDSDLVRKQAFRLLEALGKNYHVNGDHANGSLKVDALAWLKAATGSSVCRIEALCVLGIFVGQLDLTNVDLLNKIIEWAVADEHHDVRCSSVRLISAICKRQNWILETLKVVKTAILLVRDKVINEGNSNVRALWIQLLNDMEEHGVVDHMPKSTLALPMRRRLCKIKPEDRRTWADILATIGAFYPSEFKDVPNILFQMAMHDPDPGVQSECLRHLSQLSGHILLRVSPNVTQTLVRDTIDHFDDFSKGKNQSVRISHMRLLFALKSHYSENLELLGQVLDKLSNIAFADSDDGYRFEAVKTLSSLTEQDNLNHGGCHQFVSPKGNEHRFGAGTGDKTAKARQLWAKLATYIREKTKLTKILDAAVKDSSAIVQSEGMGALQRLLIEVRFQALPTLIETVIKEKTSDAAFESQDTLCSLFQSVELRDPIDNILPKAIESALKPNAGPIVRLAAINLFGNIIGCDPDHGDSQIVSRLADIVIEDGHGDMGIASLQVLKLACPLIRFREANKVAFCKIVETLLNEQAQKKHHSNARSALDSLVQFGDIASLSLSQLLRAALIDGRQDLQTSAGRTFFDHFAALSIAISSPTITVAGKAVVERLIETLPVVDDTATIVVHTLTPILRSPSLFARATAVELLLKLYRKHGHPNPGIFEPAILEIIALALDEKDDFGEIRLTAIQFLVALSSGPTSFESVGRQGGPKSWTAVNTPVLQQITPLATKFMALLHIDRLRPCVVQLLSLMSLDPTARQTITLRIASVALDPENPDLVAHVELLSRLISDGAYSLIVGIAVHWLKCKIGRLHGMATDYMMLFLAPPLLTRPELAPYKLEILIALWCRYADAQHFPSLVMNDAPVKIGEGKDDSDNTRQTLLEWFTLALFGRHVIQYEATIWKERYEGYLRQIESQGA</sequence>
<feature type="transmembrane region" description="Helical" evidence="2">
    <location>
        <begin position="216"/>
        <end position="237"/>
    </location>
</feature>
<protein>
    <recommendedName>
        <fullName evidence="3">DUF6535 domain-containing protein</fullName>
    </recommendedName>
</protein>
<gene>
    <name evidence="4" type="ORF">H1R20_g3955</name>
</gene>
<dbReference type="Pfam" id="PF20153">
    <property type="entry name" value="DUF6535"/>
    <property type="match status" value="1"/>
</dbReference>
<keyword evidence="5" id="KW-1185">Reference proteome</keyword>
<keyword evidence="2" id="KW-1133">Transmembrane helix</keyword>
<dbReference type="EMBL" id="JANBPK010000750">
    <property type="protein sequence ID" value="KAJ2933121.1"/>
    <property type="molecule type" value="Genomic_DNA"/>
</dbReference>
<accession>A0A9W8JE15</accession>
<feature type="compositionally biased region" description="Polar residues" evidence="1">
    <location>
        <begin position="24"/>
        <end position="34"/>
    </location>
</feature>
<organism evidence="4 5">
    <name type="scientific">Candolleomyces eurysporus</name>
    <dbReference type="NCBI Taxonomy" id="2828524"/>
    <lineage>
        <taxon>Eukaryota</taxon>
        <taxon>Fungi</taxon>
        <taxon>Dikarya</taxon>
        <taxon>Basidiomycota</taxon>
        <taxon>Agaricomycotina</taxon>
        <taxon>Agaricomycetes</taxon>
        <taxon>Agaricomycetidae</taxon>
        <taxon>Agaricales</taxon>
        <taxon>Agaricineae</taxon>
        <taxon>Psathyrellaceae</taxon>
        <taxon>Candolleomyces</taxon>
    </lineage>
</organism>
<dbReference type="InterPro" id="IPR011989">
    <property type="entry name" value="ARM-like"/>
</dbReference>
<feature type="compositionally biased region" description="Basic and acidic residues" evidence="1">
    <location>
        <begin position="1"/>
        <end position="23"/>
    </location>
</feature>
<dbReference type="Gene3D" id="1.25.10.10">
    <property type="entry name" value="Leucine-rich Repeat Variant"/>
    <property type="match status" value="3"/>
</dbReference>
<name>A0A9W8JE15_9AGAR</name>
<feature type="transmembrane region" description="Helical" evidence="2">
    <location>
        <begin position="161"/>
        <end position="183"/>
    </location>
</feature>
<dbReference type="Proteomes" id="UP001140091">
    <property type="component" value="Unassembled WGS sequence"/>
</dbReference>
<keyword evidence="2" id="KW-0472">Membrane</keyword>
<evidence type="ECO:0000256" key="2">
    <source>
        <dbReference type="SAM" id="Phobius"/>
    </source>
</evidence>
<dbReference type="SUPFAM" id="SSF48371">
    <property type="entry name" value="ARM repeat"/>
    <property type="match status" value="1"/>
</dbReference>
<reference evidence="4" key="1">
    <citation type="submission" date="2022-06" db="EMBL/GenBank/DDBJ databases">
        <title>Genome Sequence of Candolleomyces eurysporus.</title>
        <authorList>
            <person name="Buettner E."/>
        </authorList>
    </citation>
    <scope>NUCLEOTIDE SEQUENCE</scope>
    <source>
        <strain evidence="4">VTCC 930004</strain>
    </source>
</reference>
<feature type="non-terminal residue" evidence="4">
    <location>
        <position position="1746"/>
    </location>
</feature>
<feature type="transmembrane region" description="Helical" evidence="2">
    <location>
        <begin position="249"/>
        <end position="270"/>
    </location>
</feature>
<evidence type="ECO:0000313" key="4">
    <source>
        <dbReference type="EMBL" id="KAJ2933121.1"/>
    </source>
</evidence>
<evidence type="ECO:0000259" key="3">
    <source>
        <dbReference type="Pfam" id="PF20153"/>
    </source>
</evidence>
<dbReference type="InterPro" id="IPR045338">
    <property type="entry name" value="DUF6535"/>
</dbReference>
<dbReference type="InterPro" id="IPR016024">
    <property type="entry name" value="ARM-type_fold"/>
</dbReference>
<keyword evidence="2" id="KW-0812">Transmembrane</keyword>
<evidence type="ECO:0000256" key="1">
    <source>
        <dbReference type="SAM" id="MobiDB-lite"/>
    </source>
</evidence>
<feature type="domain" description="DUF6535" evidence="3">
    <location>
        <begin position="77"/>
        <end position="238"/>
    </location>
</feature>
<evidence type="ECO:0000313" key="5">
    <source>
        <dbReference type="Proteomes" id="UP001140091"/>
    </source>
</evidence>
<comment type="caution">
    <text evidence="4">The sequence shown here is derived from an EMBL/GenBank/DDBJ whole genome shotgun (WGS) entry which is preliminary data.</text>
</comment>
<feature type="region of interest" description="Disordered" evidence="1">
    <location>
        <begin position="1"/>
        <end position="64"/>
    </location>
</feature>
<proteinExistence type="predicted"/>
<dbReference type="OrthoDB" id="3064335at2759"/>